<dbReference type="AlphaFoldDB" id="A0A6V7TNK3"/>
<reference evidence="2 3" key="1">
    <citation type="submission" date="2020-08" db="EMBL/GenBank/DDBJ databases">
        <authorList>
            <person name="Koutsovoulos G."/>
            <person name="Danchin GJ E."/>
        </authorList>
    </citation>
    <scope>NUCLEOTIDE SEQUENCE [LARGE SCALE GENOMIC DNA]</scope>
</reference>
<comment type="caution">
    <text evidence="2">The sequence shown here is derived from an EMBL/GenBank/DDBJ whole genome shotgun (WGS) entry which is preliminary data.</text>
</comment>
<dbReference type="InterPro" id="IPR000782">
    <property type="entry name" value="FAS1_domain"/>
</dbReference>
<evidence type="ECO:0000313" key="2">
    <source>
        <dbReference type="EMBL" id="CAD2129260.1"/>
    </source>
</evidence>
<organism evidence="2 3">
    <name type="scientific">Meloidogyne enterolobii</name>
    <name type="common">Root-knot nematode worm</name>
    <name type="synonym">Meloidogyne mayaguensis</name>
    <dbReference type="NCBI Taxonomy" id="390850"/>
    <lineage>
        <taxon>Eukaryota</taxon>
        <taxon>Metazoa</taxon>
        <taxon>Ecdysozoa</taxon>
        <taxon>Nematoda</taxon>
        <taxon>Chromadorea</taxon>
        <taxon>Rhabditida</taxon>
        <taxon>Tylenchina</taxon>
        <taxon>Tylenchomorpha</taxon>
        <taxon>Tylenchoidea</taxon>
        <taxon>Meloidogynidae</taxon>
        <taxon>Meloidogyninae</taxon>
        <taxon>Meloidogyne</taxon>
    </lineage>
</organism>
<gene>
    <name evidence="2" type="ORF">MENT_LOCUS2535</name>
</gene>
<evidence type="ECO:0000259" key="1">
    <source>
        <dbReference type="PROSITE" id="PS50213"/>
    </source>
</evidence>
<feature type="domain" description="FAS1" evidence="1">
    <location>
        <begin position="19"/>
        <end position="119"/>
    </location>
</feature>
<evidence type="ECO:0000313" key="3">
    <source>
        <dbReference type="Proteomes" id="UP000580250"/>
    </source>
</evidence>
<dbReference type="SUPFAM" id="SSF82153">
    <property type="entry name" value="FAS1 domain"/>
    <property type="match status" value="1"/>
</dbReference>
<sequence>MGHRPYPGTALGFVRDDENAIFVDRHYDNRDLTELRNILDRVPDIALVIYGSSAWNGFHTFFLPTNKAFAKVIDRNRVDREVLLAHVSGMNRVLFTYPWLFDGGIHFYPSIRQIFFKHN</sequence>
<proteinExistence type="predicted"/>
<name>A0A6V7TNK3_MELEN</name>
<dbReference type="OrthoDB" id="5810603at2759"/>
<dbReference type="EMBL" id="CAJEWN010000008">
    <property type="protein sequence ID" value="CAD2129260.1"/>
    <property type="molecule type" value="Genomic_DNA"/>
</dbReference>
<dbReference type="Proteomes" id="UP000580250">
    <property type="component" value="Unassembled WGS sequence"/>
</dbReference>
<protein>
    <recommendedName>
        <fullName evidence="1">FAS1 domain-containing protein</fullName>
    </recommendedName>
</protein>
<dbReference type="PROSITE" id="PS50213">
    <property type="entry name" value="FAS1"/>
    <property type="match status" value="1"/>
</dbReference>
<dbReference type="InterPro" id="IPR036378">
    <property type="entry name" value="FAS1_dom_sf"/>
</dbReference>
<accession>A0A6V7TNK3</accession>